<reference evidence="1" key="1">
    <citation type="submission" date="2020-03" db="EMBL/GenBank/DDBJ databases">
        <title>Complete genome sequence of sixteen Streptomyces strains facilitates identification of candidate genes involved in plant growth-promotion in grain legumes and cereals.</title>
        <authorList>
            <person name="Gopalakrishnan S."/>
            <person name="Thakur V."/>
            <person name="Saxena R."/>
            <person name="Vadlamudi S."/>
            <person name="Purohit S."/>
            <person name="Kumar V."/>
            <person name="Rathore A."/>
            <person name="Chitikineni A."/>
            <person name="Varshney R.K."/>
        </authorList>
    </citation>
    <scope>NUCLEOTIDE SEQUENCE</scope>
    <source>
        <strain evidence="1">CAI-93</strain>
    </source>
</reference>
<gene>
    <name evidence="1" type="ORF">G6W56_06895</name>
</gene>
<accession>A0ACC7XW66</accession>
<dbReference type="Proteomes" id="UP000556843">
    <property type="component" value="Unassembled WGS sequence"/>
</dbReference>
<evidence type="ECO:0000313" key="1">
    <source>
        <dbReference type="EMBL" id="NUV73902.1"/>
    </source>
</evidence>
<sequence length="158" mass="16935">MTTTEAGAPNPAAPSADQRGTTSGDAPDTQAHQGADVTNETARTGESGEATEAAGDEIATDHDRGVHGYHHNKAEHLKRLRRIEGQIRGLQRLVEEDVYCIDILTQVSASTKGLQSFALQLLEEHLRHCVADAALKGGDEIDAKVEEATKAIARMLRT</sequence>
<keyword evidence="2" id="KW-1185">Reference proteome</keyword>
<proteinExistence type="predicted"/>
<dbReference type="EMBL" id="JAANNW010000005">
    <property type="protein sequence ID" value="NUV73902.1"/>
    <property type="molecule type" value="Genomic_DNA"/>
</dbReference>
<evidence type="ECO:0000313" key="2">
    <source>
        <dbReference type="Proteomes" id="UP000556843"/>
    </source>
</evidence>
<name>A0ACC7XW66_9ACTN</name>
<protein>
    <submittedName>
        <fullName evidence="1">Metal-sensitive transcriptional regulator</fullName>
    </submittedName>
</protein>
<comment type="caution">
    <text evidence="1">The sequence shown here is derived from an EMBL/GenBank/DDBJ whole genome shotgun (WGS) entry which is preliminary data.</text>
</comment>
<organism evidence="1 2">
    <name type="scientific">Streptomyces fungicidicus</name>
    <dbReference type="NCBI Taxonomy" id="68203"/>
    <lineage>
        <taxon>Bacteria</taxon>
        <taxon>Bacillati</taxon>
        <taxon>Actinomycetota</taxon>
        <taxon>Actinomycetes</taxon>
        <taxon>Kitasatosporales</taxon>
        <taxon>Streptomycetaceae</taxon>
        <taxon>Streptomyces</taxon>
    </lineage>
</organism>